<organism evidence="1 2">
    <name type="scientific">Petrolisthes manimaculis</name>
    <dbReference type="NCBI Taxonomy" id="1843537"/>
    <lineage>
        <taxon>Eukaryota</taxon>
        <taxon>Metazoa</taxon>
        <taxon>Ecdysozoa</taxon>
        <taxon>Arthropoda</taxon>
        <taxon>Crustacea</taxon>
        <taxon>Multicrustacea</taxon>
        <taxon>Malacostraca</taxon>
        <taxon>Eumalacostraca</taxon>
        <taxon>Eucarida</taxon>
        <taxon>Decapoda</taxon>
        <taxon>Pleocyemata</taxon>
        <taxon>Anomura</taxon>
        <taxon>Galatheoidea</taxon>
        <taxon>Porcellanidae</taxon>
        <taxon>Petrolisthes</taxon>
    </lineage>
</organism>
<dbReference type="Proteomes" id="UP001292094">
    <property type="component" value="Unassembled WGS sequence"/>
</dbReference>
<name>A0AAE1Q3K2_9EUCA</name>
<sequence length="139" mass="16371">MYICVCVSTREREEQRRQERFAGHLYEKEEYDFFRNLRVTKKTFNFLLQIFKDTYDPHFHDGRDPIPTKTLLMLTVWYLWNQQTYREIGELFGQANEAALLIADGYVFPPTEDVNIGQAIDLPPEIGGNEKRDFVAASL</sequence>
<accession>A0AAE1Q3K2</accession>
<comment type="caution">
    <text evidence="1">The sequence shown here is derived from an EMBL/GenBank/DDBJ whole genome shotgun (WGS) entry which is preliminary data.</text>
</comment>
<dbReference type="EMBL" id="JAWZYT010000798">
    <property type="protein sequence ID" value="KAK4318809.1"/>
    <property type="molecule type" value="Genomic_DNA"/>
</dbReference>
<protein>
    <submittedName>
        <fullName evidence="1">Uncharacterized protein</fullName>
    </submittedName>
</protein>
<dbReference type="AlphaFoldDB" id="A0AAE1Q3K2"/>
<evidence type="ECO:0000313" key="1">
    <source>
        <dbReference type="EMBL" id="KAK4318809.1"/>
    </source>
</evidence>
<evidence type="ECO:0000313" key="2">
    <source>
        <dbReference type="Proteomes" id="UP001292094"/>
    </source>
</evidence>
<proteinExistence type="predicted"/>
<keyword evidence="2" id="KW-1185">Reference proteome</keyword>
<gene>
    <name evidence="1" type="ORF">Pmani_010232</name>
</gene>
<reference evidence="1" key="1">
    <citation type="submission" date="2023-11" db="EMBL/GenBank/DDBJ databases">
        <title>Genome assemblies of two species of porcelain crab, Petrolisthes cinctipes and Petrolisthes manimaculis (Anomura: Porcellanidae).</title>
        <authorList>
            <person name="Angst P."/>
        </authorList>
    </citation>
    <scope>NUCLEOTIDE SEQUENCE</scope>
    <source>
        <strain evidence="1">PB745_02</strain>
        <tissue evidence="1">Gill</tissue>
    </source>
</reference>